<dbReference type="Pfam" id="PF00622">
    <property type="entry name" value="SPRY"/>
    <property type="match status" value="1"/>
</dbReference>
<evidence type="ECO:0000256" key="1">
    <source>
        <dbReference type="ARBA" id="ARBA00009651"/>
    </source>
</evidence>
<dbReference type="InterPro" id="IPR017907">
    <property type="entry name" value="Znf_RING_CS"/>
</dbReference>
<dbReference type="Gene3D" id="3.30.160.60">
    <property type="entry name" value="Classic Zinc Finger"/>
    <property type="match status" value="1"/>
</dbReference>
<dbReference type="Gene3D" id="3.30.40.10">
    <property type="entry name" value="Zinc/RING finger domain, C3HC4 (zinc finger)"/>
    <property type="match status" value="1"/>
</dbReference>
<dbReference type="PRINTS" id="PR01407">
    <property type="entry name" value="BUTYPHLNCDUF"/>
</dbReference>
<dbReference type="InParanoid" id="H9G3Y4"/>
<dbReference type="Pfam" id="PF13445">
    <property type="entry name" value="zf-RING_UBOX"/>
    <property type="match status" value="1"/>
</dbReference>
<keyword evidence="4 7" id="KW-0863">Zinc-finger</keyword>
<evidence type="ECO:0000259" key="9">
    <source>
        <dbReference type="PROSITE" id="PS50119"/>
    </source>
</evidence>
<dbReference type="eggNOG" id="KOG2177">
    <property type="taxonomic scope" value="Eukaryota"/>
</dbReference>
<dbReference type="SMART" id="SM00184">
    <property type="entry name" value="RING"/>
    <property type="match status" value="1"/>
</dbReference>
<keyword evidence="3" id="KW-0479">Metal-binding</keyword>
<protein>
    <submittedName>
        <fullName evidence="11">Uncharacterized protein</fullName>
    </submittedName>
</protein>
<dbReference type="SUPFAM" id="SSF57850">
    <property type="entry name" value="RING/U-box"/>
    <property type="match status" value="1"/>
</dbReference>
<dbReference type="InterPro" id="IPR000315">
    <property type="entry name" value="Znf_B-box"/>
</dbReference>
<dbReference type="Bgee" id="ENSACAG00000000645">
    <property type="expression patterns" value="Expressed in adrenal gland and 7 other cell types or tissues"/>
</dbReference>
<proteinExistence type="inferred from homology"/>
<keyword evidence="5" id="KW-0862">Zinc</keyword>
<evidence type="ECO:0000256" key="2">
    <source>
        <dbReference type="ARBA" id="ARBA00022699"/>
    </source>
</evidence>
<dbReference type="InterPro" id="IPR050143">
    <property type="entry name" value="TRIM/RBCC"/>
</dbReference>
<evidence type="ECO:0000256" key="6">
    <source>
        <dbReference type="ARBA" id="ARBA00034460"/>
    </source>
</evidence>
<dbReference type="InterPro" id="IPR013083">
    <property type="entry name" value="Znf_RING/FYVE/PHD"/>
</dbReference>
<dbReference type="GO" id="GO:0005737">
    <property type="term" value="C:cytoplasm"/>
    <property type="evidence" value="ECO:0000318"/>
    <property type="project" value="GO_Central"/>
</dbReference>
<dbReference type="SMART" id="SM00336">
    <property type="entry name" value="BBOX"/>
    <property type="match status" value="1"/>
</dbReference>
<dbReference type="GO" id="GO:0045087">
    <property type="term" value="P:innate immune response"/>
    <property type="evidence" value="ECO:0000318"/>
    <property type="project" value="GO_Central"/>
</dbReference>
<organism evidence="11 12">
    <name type="scientific">Anolis carolinensis</name>
    <name type="common">Green anole</name>
    <name type="synonym">American chameleon</name>
    <dbReference type="NCBI Taxonomy" id="28377"/>
    <lineage>
        <taxon>Eukaryota</taxon>
        <taxon>Metazoa</taxon>
        <taxon>Chordata</taxon>
        <taxon>Craniata</taxon>
        <taxon>Vertebrata</taxon>
        <taxon>Euteleostomi</taxon>
        <taxon>Lepidosauria</taxon>
        <taxon>Squamata</taxon>
        <taxon>Bifurcata</taxon>
        <taxon>Unidentata</taxon>
        <taxon>Episquamata</taxon>
        <taxon>Toxicofera</taxon>
        <taxon>Iguania</taxon>
        <taxon>Dactyloidae</taxon>
        <taxon>Anolis</taxon>
    </lineage>
</organism>
<dbReference type="Pfam" id="PF00643">
    <property type="entry name" value="zf-B_box"/>
    <property type="match status" value="1"/>
</dbReference>
<keyword evidence="12" id="KW-1185">Reference proteome</keyword>
<dbReference type="SMART" id="SM00449">
    <property type="entry name" value="SPRY"/>
    <property type="match status" value="1"/>
</dbReference>
<dbReference type="Ensembl" id="ENSACAT00000000560.3">
    <property type="protein sequence ID" value="ENSACAP00000000541.3"/>
    <property type="gene ID" value="ENSACAG00000000645.3"/>
</dbReference>
<dbReference type="InterPro" id="IPR006574">
    <property type="entry name" value="PRY"/>
</dbReference>
<sequence length="483" mass="55708">SENKGLWSQERKKATGVFAAMDLSYEWTCPICLETFKNPVTIDCGHNFCQACLSQYWGSANRSSSCPQCRQMVPQRSFQPNRLLVSMIERWKKTGTCAKHWLPLNRFCKEDETLLCSVCERSKEHLDHVAVSWEDVAPEYKEQIEASMKSLQKRRMLVLKQMSIEAHGKKECLKQIELENQKISSAFDQMQNFLKEKKCFWLGQLQDLESNVKEKHEKNISTLSKEVLYLGNLIAVMNEKFQQPGDEFLQRSHCVCLSFQFAVLPSMQHGLQNKWRTKVTIYLETTFGMLRNFSPHNGRKITAQLSMDVTLDPNTANAFLILSGDLKSVICGTEEQKVPNVPERFDWELCVLGCDRFTSGNSWWEVEVKKEGEMWVLGVAKETIRRKRSFIPNPSEDTWAIGKPSGKSFSSNELWAFTSPKPTLLILRHSPRKILVSLNYEEGRVEFFDADSDELIFTFLAASFRGETIRPFFWVTPGVWLKC</sequence>
<dbReference type="CDD" id="cd16594">
    <property type="entry name" value="RING-HC_TRIM7-like_C-IV"/>
    <property type="match status" value="1"/>
</dbReference>
<accession>H9G3Y4</accession>
<keyword evidence="2" id="KW-0528">Neurotoxin</keyword>
<feature type="domain" description="RING-type" evidence="8">
    <location>
        <begin position="29"/>
        <end position="70"/>
    </location>
</feature>
<feature type="domain" description="B30.2/SPRY" evidence="10">
    <location>
        <begin position="289"/>
        <end position="483"/>
    </location>
</feature>
<dbReference type="Gene3D" id="2.60.120.920">
    <property type="match status" value="1"/>
</dbReference>
<evidence type="ECO:0000256" key="3">
    <source>
        <dbReference type="ARBA" id="ARBA00022723"/>
    </source>
</evidence>
<dbReference type="GO" id="GO:0061630">
    <property type="term" value="F:ubiquitin protein ligase activity"/>
    <property type="evidence" value="ECO:0000318"/>
    <property type="project" value="GO_Central"/>
</dbReference>
<dbReference type="SUPFAM" id="SSF57845">
    <property type="entry name" value="B-box zinc-binding domain"/>
    <property type="match status" value="1"/>
</dbReference>
<evidence type="ECO:0000313" key="11">
    <source>
        <dbReference type="Ensembl" id="ENSACAP00000000541.3"/>
    </source>
</evidence>
<dbReference type="Proteomes" id="UP000001646">
    <property type="component" value="Unplaced"/>
</dbReference>
<dbReference type="InterPro" id="IPR003877">
    <property type="entry name" value="SPRY_dom"/>
</dbReference>
<comment type="similarity">
    <text evidence="1">Belongs to the ohanin/vespryn family.</text>
</comment>
<reference evidence="11" key="1">
    <citation type="submission" date="2009-12" db="EMBL/GenBank/DDBJ databases">
        <title>The Genome Sequence of Anolis carolinensis (Green Anole Lizard).</title>
        <authorList>
            <consortium name="The Genome Sequencing Platform"/>
            <person name="Di Palma F."/>
            <person name="Alfoldi J."/>
            <person name="Heiman D."/>
            <person name="Young S."/>
            <person name="Grabherr M."/>
            <person name="Johnson J."/>
            <person name="Lander E.S."/>
            <person name="Lindblad-Toh K."/>
        </authorList>
    </citation>
    <scope>NUCLEOTIDE SEQUENCE [LARGE SCALE GENOMIC DNA]</scope>
    <source>
        <strain evidence="11">JBL SC #1</strain>
    </source>
</reference>
<dbReference type="SMART" id="SM00589">
    <property type="entry name" value="PRY"/>
    <property type="match status" value="1"/>
</dbReference>
<dbReference type="SUPFAM" id="SSF49899">
    <property type="entry name" value="Concanavalin A-like lectins/glucanases"/>
    <property type="match status" value="1"/>
</dbReference>
<dbReference type="PROSITE" id="PS50089">
    <property type="entry name" value="ZF_RING_2"/>
    <property type="match status" value="1"/>
</dbReference>
<dbReference type="Pfam" id="PF13765">
    <property type="entry name" value="PRY"/>
    <property type="match status" value="1"/>
</dbReference>
<name>H9G3Y4_ANOCA</name>
<dbReference type="InterPro" id="IPR003879">
    <property type="entry name" value="Butyrophylin_SPRY"/>
</dbReference>
<reference evidence="11" key="2">
    <citation type="submission" date="2025-08" db="UniProtKB">
        <authorList>
            <consortium name="Ensembl"/>
        </authorList>
    </citation>
    <scope>IDENTIFICATION</scope>
</reference>
<dbReference type="HOGENOM" id="CLU_013137_0_3_1"/>
<comment type="function">
    <text evidence="6">Neurotoxin that produces dose-dependent hypolocomotion and hyperalgesia in mice. May directly act on the central nervous system, as it is 6500-fold more potent when administered intracerebroventricularly than intraperitoneal.</text>
</comment>
<dbReference type="PROSITE" id="PS00518">
    <property type="entry name" value="ZF_RING_1"/>
    <property type="match status" value="1"/>
</dbReference>
<evidence type="ECO:0000313" key="12">
    <source>
        <dbReference type="Proteomes" id="UP000001646"/>
    </source>
</evidence>
<evidence type="ECO:0000256" key="5">
    <source>
        <dbReference type="ARBA" id="ARBA00022833"/>
    </source>
</evidence>
<dbReference type="InterPro" id="IPR013320">
    <property type="entry name" value="ConA-like_dom_sf"/>
</dbReference>
<evidence type="ECO:0000256" key="4">
    <source>
        <dbReference type="ARBA" id="ARBA00022771"/>
    </source>
</evidence>
<dbReference type="InterPro" id="IPR001841">
    <property type="entry name" value="Znf_RING"/>
</dbReference>
<dbReference type="PROSITE" id="PS50188">
    <property type="entry name" value="B302_SPRY"/>
    <property type="match status" value="1"/>
</dbReference>
<dbReference type="GO" id="GO:0008270">
    <property type="term" value="F:zinc ion binding"/>
    <property type="evidence" value="ECO:0007669"/>
    <property type="project" value="UniProtKB-KW"/>
</dbReference>
<evidence type="ECO:0000259" key="10">
    <source>
        <dbReference type="PROSITE" id="PS50188"/>
    </source>
</evidence>
<dbReference type="GeneTree" id="ENSGT01030000234669"/>
<dbReference type="PROSITE" id="PS50119">
    <property type="entry name" value="ZF_BBOX"/>
    <property type="match status" value="1"/>
</dbReference>
<dbReference type="InterPro" id="IPR043136">
    <property type="entry name" value="B30.2/SPRY_sf"/>
</dbReference>
<dbReference type="PANTHER" id="PTHR24103">
    <property type="entry name" value="E3 UBIQUITIN-PROTEIN LIGASE TRIM"/>
    <property type="match status" value="1"/>
</dbReference>
<dbReference type="AlphaFoldDB" id="H9G3Y4"/>
<evidence type="ECO:0000259" key="8">
    <source>
        <dbReference type="PROSITE" id="PS50089"/>
    </source>
</evidence>
<reference evidence="11" key="3">
    <citation type="submission" date="2025-09" db="UniProtKB">
        <authorList>
            <consortium name="Ensembl"/>
        </authorList>
    </citation>
    <scope>IDENTIFICATION</scope>
</reference>
<evidence type="ECO:0000256" key="7">
    <source>
        <dbReference type="PROSITE-ProRule" id="PRU00024"/>
    </source>
</evidence>
<keyword evidence="2" id="KW-0800">Toxin</keyword>
<dbReference type="FunFam" id="2.60.120.920:FF:000004">
    <property type="entry name" value="Butyrophilin subfamily 1 member A1"/>
    <property type="match status" value="1"/>
</dbReference>
<dbReference type="InterPro" id="IPR001870">
    <property type="entry name" value="B30.2/SPRY"/>
</dbReference>
<dbReference type="InterPro" id="IPR027370">
    <property type="entry name" value="Znf-RING_euk"/>
</dbReference>
<feature type="domain" description="B box-type" evidence="9">
    <location>
        <begin position="92"/>
        <end position="133"/>
    </location>
</feature>